<gene>
    <name evidence="1" type="ORF">L3Q82_016667</name>
</gene>
<dbReference type="Proteomes" id="UP000831701">
    <property type="component" value="Chromosome 2"/>
</dbReference>
<proteinExistence type="predicted"/>
<evidence type="ECO:0000313" key="2">
    <source>
        <dbReference type="Proteomes" id="UP000831701"/>
    </source>
</evidence>
<evidence type="ECO:0000313" key="1">
    <source>
        <dbReference type="EMBL" id="KAI3376141.1"/>
    </source>
</evidence>
<reference evidence="1" key="1">
    <citation type="submission" date="2022-04" db="EMBL/GenBank/DDBJ databases">
        <title>Jade perch genome.</title>
        <authorList>
            <person name="Chao B."/>
        </authorList>
    </citation>
    <scope>NUCLEOTIDE SEQUENCE</scope>
    <source>
        <strain evidence="1">CB-2022</strain>
    </source>
</reference>
<sequence length="724" mass="77576">LSIFSNKPINISMSCSGDSDEDSRSKRRVAYVYSPEYIETCDSLSKVPNRASMVHSLIEAYGLLEHMSTIKPQLATIEEMAKFHTDSYLEHLHKISQDGDNDDPQSVDYGLGYDCPVVEGIFDYAAAVGGATLTAAQCLLDQKCDVAINWAGGWHHAKKDEASGFCYVNDAVLGILRLREKYERVLYVDVDLHHGDGVEDAFSFTSKVMTVSLHKFSPGFFPGTGDLTDTGLGKGRWYAVNVPLEDGIKDDRYYQIFTRFYSSARIPTLTRPPASRSRSVMQEVRAQFNPEAVVMQLGADTMAGDPMCSFNMTPVGVGKCLQYVLGWQLPTLLLGGGGYNLANTARCWTYLTAAVLGKTLSSEIPDHESRTGREDISWSQIGSGEASRLFTSYFLFSCLQPLPVLPLAAVRDVSAPRVTGSIAGNVTAFSQSTAPDYSLEISPSCRPDRNDSKHLDQVISTIKGVCVCVCWCTGVSVLCGGIRGSPLKVKIPQKAIFTAGLILRATGSEKYCTSNTVDRKAEVRRIMLWVFLVMTSLLFLGNAHAAMKELSSSSSPLSSLLHYPSSKTSVVPFSPSAGATSSPGSSLSSAPLSKPQPFCLQTGPHLIASMQLQKLNSHYQNLAGASAGHPAPGGAQRGFGASPLGAGNQLLGPPGGLGGGGMGVGMGMGNQSSGAGGIIDFDPVDEEVLMSLVVELGLDRANELPELWLGQNEFDFMSDVPAGC</sequence>
<dbReference type="EMBL" id="CM041532">
    <property type="protein sequence ID" value="KAI3376141.1"/>
    <property type="molecule type" value="Genomic_DNA"/>
</dbReference>
<accession>A0ACB8X850</accession>
<feature type="non-terminal residue" evidence="1">
    <location>
        <position position="1"/>
    </location>
</feature>
<keyword evidence="2" id="KW-1185">Reference proteome</keyword>
<protein>
    <submittedName>
        <fullName evidence="1">Uncharacterized protein</fullName>
    </submittedName>
</protein>
<name>A0ACB8X850_9TELE</name>
<comment type="caution">
    <text evidence="1">The sequence shown here is derived from an EMBL/GenBank/DDBJ whole genome shotgun (WGS) entry which is preliminary data.</text>
</comment>
<organism evidence="1 2">
    <name type="scientific">Scortum barcoo</name>
    <name type="common">barcoo grunter</name>
    <dbReference type="NCBI Taxonomy" id="214431"/>
    <lineage>
        <taxon>Eukaryota</taxon>
        <taxon>Metazoa</taxon>
        <taxon>Chordata</taxon>
        <taxon>Craniata</taxon>
        <taxon>Vertebrata</taxon>
        <taxon>Euteleostomi</taxon>
        <taxon>Actinopterygii</taxon>
        <taxon>Neopterygii</taxon>
        <taxon>Teleostei</taxon>
        <taxon>Neoteleostei</taxon>
        <taxon>Acanthomorphata</taxon>
        <taxon>Eupercaria</taxon>
        <taxon>Centrarchiformes</taxon>
        <taxon>Terapontoidei</taxon>
        <taxon>Terapontidae</taxon>
        <taxon>Scortum</taxon>
    </lineage>
</organism>